<proteinExistence type="predicted"/>
<dbReference type="GO" id="GO:0003677">
    <property type="term" value="F:DNA binding"/>
    <property type="evidence" value="ECO:0007669"/>
    <property type="project" value="UniProtKB-UniRule"/>
</dbReference>
<evidence type="ECO:0000259" key="2">
    <source>
        <dbReference type="PROSITE" id="PS51740"/>
    </source>
</evidence>
<evidence type="ECO:0000313" key="4">
    <source>
        <dbReference type="Proteomes" id="UP000266091"/>
    </source>
</evidence>
<evidence type="ECO:0000256" key="1">
    <source>
        <dbReference type="PROSITE-ProRule" id="PRU01076"/>
    </source>
</evidence>
<dbReference type="AlphaFoldDB" id="A0A388SHF1"/>
<name>A0A388SHF1_9BURK</name>
<dbReference type="PROSITE" id="PS51740">
    <property type="entry name" value="SPOVT_ABRB"/>
    <property type="match status" value="1"/>
</dbReference>
<dbReference type="Gene3D" id="2.10.260.10">
    <property type="match status" value="1"/>
</dbReference>
<dbReference type="InterPro" id="IPR037914">
    <property type="entry name" value="SpoVT-AbrB_sf"/>
</dbReference>
<dbReference type="GO" id="GO:0001558">
    <property type="term" value="P:regulation of cell growth"/>
    <property type="evidence" value="ECO:0007669"/>
    <property type="project" value="InterPro"/>
</dbReference>
<dbReference type="RefSeq" id="WP_116271078.1">
    <property type="nucleotide sequence ID" value="NZ_BGZJ01000002.1"/>
</dbReference>
<dbReference type="Pfam" id="PF15937">
    <property type="entry name" value="PrlF_antitoxin"/>
    <property type="match status" value="1"/>
</dbReference>
<sequence>MANRLTIKGQVTIPKEIRDFLNLASGNQVEFRIAADGSVTLTKAETQTKSTFASQPHEQAAAPRKTRQGIDVLSLLSGVCI</sequence>
<feature type="domain" description="SpoVT-AbrB" evidence="2">
    <location>
        <begin position="1"/>
        <end position="46"/>
    </location>
</feature>
<dbReference type="InterPro" id="IPR007159">
    <property type="entry name" value="SpoVT-AbrB_dom"/>
</dbReference>
<dbReference type="Proteomes" id="UP000266091">
    <property type="component" value="Unassembled WGS sequence"/>
</dbReference>
<reference evidence="3 4" key="1">
    <citation type="journal article" date="2018" name="Int. J. Syst. Evol. Microbiol.">
        <title>Mesosutterella multiformis gen. nov., sp. nov., a member of the family Sutterellaceae and Sutterella megalosphaeroides sp. nov., isolated from human faeces.</title>
        <authorList>
            <person name="Sakamoto M."/>
            <person name="Ikeyama N."/>
            <person name="Kunihiro T."/>
            <person name="Iino T."/>
            <person name="Yuki M."/>
            <person name="Ohkuma M."/>
        </authorList>
    </citation>
    <scope>NUCLEOTIDE SEQUENCE [LARGE SCALE GENOMIC DNA]</scope>
    <source>
        <strain evidence="3 4">4NBBH2</strain>
    </source>
</reference>
<accession>A0A401LIY4</accession>
<dbReference type="SUPFAM" id="SSF89447">
    <property type="entry name" value="AbrB/MazE/MraZ-like"/>
    <property type="match status" value="1"/>
</dbReference>
<dbReference type="EMBL" id="BGZJ01000002">
    <property type="protein sequence ID" value="GBO94899.1"/>
    <property type="molecule type" value="Genomic_DNA"/>
</dbReference>
<dbReference type="GO" id="GO:0097351">
    <property type="term" value="F:toxin sequestering activity"/>
    <property type="evidence" value="ECO:0007669"/>
    <property type="project" value="InterPro"/>
</dbReference>
<accession>A0A388SHF1</accession>
<dbReference type="OrthoDB" id="9811597at2"/>
<organism evidence="3 4">
    <name type="scientific">Mesosutterella multiformis</name>
    <dbReference type="NCBI Taxonomy" id="2259133"/>
    <lineage>
        <taxon>Bacteria</taxon>
        <taxon>Pseudomonadati</taxon>
        <taxon>Pseudomonadota</taxon>
        <taxon>Betaproteobacteria</taxon>
        <taxon>Burkholderiales</taxon>
        <taxon>Sutterellaceae</taxon>
        <taxon>Mesosutterella</taxon>
    </lineage>
</organism>
<gene>
    <name evidence="3" type="ORF">MESMUL_22530</name>
</gene>
<evidence type="ECO:0000313" key="3">
    <source>
        <dbReference type="EMBL" id="GBO94899.1"/>
    </source>
</evidence>
<comment type="caution">
    <text evidence="3">The sequence shown here is derived from an EMBL/GenBank/DDBJ whole genome shotgun (WGS) entry which is preliminary data.</text>
</comment>
<keyword evidence="1" id="KW-0238">DNA-binding</keyword>
<dbReference type="GO" id="GO:0003700">
    <property type="term" value="F:DNA-binding transcription factor activity"/>
    <property type="evidence" value="ECO:0007669"/>
    <property type="project" value="InterPro"/>
</dbReference>
<dbReference type="SMART" id="SM00966">
    <property type="entry name" value="SpoVT_AbrB"/>
    <property type="match status" value="1"/>
</dbReference>
<protein>
    <recommendedName>
        <fullName evidence="2">SpoVT-AbrB domain-containing protein</fullName>
    </recommendedName>
</protein>
<keyword evidence="4" id="KW-1185">Reference proteome</keyword>
<dbReference type="InterPro" id="IPR031848">
    <property type="entry name" value="PrlF_antitoxin"/>
</dbReference>
<dbReference type="NCBIfam" id="TIGR01439">
    <property type="entry name" value="lp_hng_hel_AbrB"/>
    <property type="match status" value="1"/>
</dbReference>